<feature type="region of interest" description="Disordered" evidence="1">
    <location>
        <begin position="58"/>
        <end position="150"/>
    </location>
</feature>
<dbReference type="Proteomes" id="UP000198717">
    <property type="component" value="Unassembled WGS sequence"/>
</dbReference>
<accession>A0ABY0MNL9</accession>
<feature type="compositionally biased region" description="Low complexity" evidence="1">
    <location>
        <begin position="67"/>
        <end position="143"/>
    </location>
</feature>
<evidence type="ECO:0000256" key="1">
    <source>
        <dbReference type="SAM" id="MobiDB-lite"/>
    </source>
</evidence>
<comment type="caution">
    <text evidence="2">The sequence shown here is derived from an EMBL/GenBank/DDBJ whole genome shotgun (WGS) entry which is preliminary data.</text>
</comment>
<protein>
    <submittedName>
        <fullName evidence="2">Uncharacterized protein</fullName>
    </submittedName>
</protein>
<name>A0ABY0MNL9_9BACT</name>
<evidence type="ECO:0000313" key="2">
    <source>
        <dbReference type="EMBL" id="SDE08080.1"/>
    </source>
</evidence>
<evidence type="ECO:0000313" key="3">
    <source>
        <dbReference type="Proteomes" id="UP000198717"/>
    </source>
</evidence>
<feature type="region of interest" description="Disordered" evidence="1">
    <location>
        <begin position="245"/>
        <end position="268"/>
    </location>
</feature>
<gene>
    <name evidence="2" type="ORF">SAMN04488504_104104</name>
</gene>
<dbReference type="EMBL" id="FNAJ01000004">
    <property type="protein sequence ID" value="SDE08080.1"/>
    <property type="molecule type" value="Genomic_DNA"/>
</dbReference>
<feature type="region of interest" description="Disordered" evidence="1">
    <location>
        <begin position="18"/>
        <end position="44"/>
    </location>
</feature>
<keyword evidence="3" id="KW-1185">Reference proteome</keyword>
<proteinExistence type="predicted"/>
<organism evidence="2 3">
    <name type="scientific">Myxococcus virescens</name>
    <dbReference type="NCBI Taxonomy" id="83456"/>
    <lineage>
        <taxon>Bacteria</taxon>
        <taxon>Pseudomonadati</taxon>
        <taxon>Myxococcota</taxon>
        <taxon>Myxococcia</taxon>
        <taxon>Myxococcales</taxon>
        <taxon>Cystobacterineae</taxon>
        <taxon>Myxococcaceae</taxon>
        <taxon>Myxococcus</taxon>
    </lineage>
</organism>
<feature type="compositionally biased region" description="Polar residues" evidence="1">
    <location>
        <begin position="248"/>
        <end position="257"/>
    </location>
</feature>
<sequence>MMSILGARTRIPGAEGFGIARRRRTPPLRVLQRDSPGPARPAPQPLWHWLQQELCPRPGRRPRLVRPVRLSRAPRPEASGGARALGAAPPRKSPSGPRRPSWTSRGTTTTRPTATASTGSASGAYRACSASPSTTSPNSSSRGVPRHRPRLLHLGRAREGGPRLLLPLPGPAVEVGADCLPSPATSGGPFCRADTAPSAARSIGPRCAEPTGCRPTAPVRAWAFAQARSSRFSFRAGSSDSIRLHGSSVRSTGQLRTWPSPPCRSAARPPRSCLLAQFRDRL</sequence>
<reference evidence="2 3" key="1">
    <citation type="submission" date="2016-10" db="EMBL/GenBank/DDBJ databases">
        <authorList>
            <person name="Varghese N."/>
            <person name="Submissions S."/>
        </authorList>
    </citation>
    <scope>NUCLEOTIDE SEQUENCE [LARGE SCALE GENOMIC DNA]</scope>
    <source>
        <strain evidence="2 3">DSM 2260</strain>
    </source>
</reference>